<evidence type="ECO:0000313" key="13">
    <source>
        <dbReference type="Proteomes" id="UP000335636"/>
    </source>
</evidence>
<evidence type="ECO:0000256" key="6">
    <source>
        <dbReference type="ARBA" id="ARBA00023136"/>
    </source>
</evidence>
<evidence type="ECO:0000256" key="3">
    <source>
        <dbReference type="ARBA" id="ARBA00022692"/>
    </source>
</evidence>
<evidence type="ECO:0000256" key="5">
    <source>
        <dbReference type="ARBA" id="ARBA00022989"/>
    </source>
</evidence>
<dbReference type="FunFam" id="2.60.40.10:FF:000584">
    <property type="entry name" value="Cell surface glycoprotein CD200 receptor 1"/>
    <property type="match status" value="1"/>
</dbReference>
<evidence type="ECO:0000313" key="12">
    <source>
        <dbReference type="EMBL" id="VTJ85132.1"/>
    </source>
</evidence>
<dbReference type="EMBL" id="CABDUW010002032">
    <property type="protein sequence ID" value="VTJ85132.1"/>
    <property type="molecule type" value="Genomic_DNA"/>
</dbReference>
<dbReference type="GO" id="GO:0009897">
    <property type="term" value="C:external side of plasma membrane"/>
    <property type="evidence" value="ECO:0007669"/>
    <property type="project" value="TreeGrafter"/>
</dbReference>
<dbReference type="PANTHER" id="PTHR21462">
    <property type="entry name" value="CELL SURFACE GLYCOPROTEIN OX2 RECEPTOR PRECURSOR"/>
    <property type="match status" value="1"/>
</dbReference>
<dbReference type="PROSITE" id="PS50835">
    <property type="entry name" value="IG_LIKE"/>
    <property type="match status" value="1"/>
</dbReference>
<name>A0A5E4CW09_MARMO</name>
<dbReference type="GO" id="GO:0150077">
    <property type="term" value="P:regulation of neuroinflammatory response"/>
    <property type="evidence" value="ECO:0007669"/>
    <property type="project" value="InterPro"/>
</dbReference>
<dbReference type="InterPro" id="IPR013106">
    <property type="entry name" value="Ig_V-set"/>
</dbReference>
<sequence>NTWLAVQMGTKAVLCCPHIPPTSVLILTSWKIHLRDKPSCTISLNRETNETGKNNCTDGRISWASRLDQNPELQIHPVSISHEGDYRCEMGTTDGNFQRTYHLQVLVPPEVILSPGKNRTVECKAIAGRPAAQIFWAPEGDCVTGKEYQDNGTVTTRSRCHYPDGNVSTVTCLVSHLTGNRSQSTDLLPDSSSSCLDGQQMALPPMEVTTSLSVQMGTKVVLYCPCIPLTRVLITTWRIRFRNKPSCKIAHDRETNQTIETNCVDRRITWASRPDQSPHLQIYATAITHDGYFRCQMATYHGNFRRGYHLQVLGLGTPESPGSTLLIILYAKLSLLVVILVMVGFAFFQWINDCRE</sequence>
<dbReference type="InterPro" id="IPR040012">
    <property type="entry name" value="CD200R"/>
</dbReference>
<feature type="non-terminal residue" evidence="12">
    <location>
        <position position="1"/>
    </location>
</feature>
<dbReference type="InterPro" id="IPR013783">
    <property type="entry name" value="Ig-like_fold"/>
</dbReference>
<dbReference type="InterPro" id="IPR036179">
    <property type="entry name" value="Ig-like_dom_sf"/>
</dbReference>
<keyword evidence="8" id="KW-0675">Receptor</keyword>
<dbReference type="PANTHER" id="PTHR21462:SF2">
    <property type="entry name" value="CELL SURFACE GLYCOPROTEIN CD200 RECEPTOR 2"/>
    <property type="match status" value="1"/>
</dbReference>
<dbReference type="SMART" id="SM00409">
    <property type="entry name" value="IG"/>
    <property type="match status" value="2"/>
</dbReference>
<gene>
    <name evidence="12" type="ORF">MONAX_5E029915</name>
</gene>
<dbReference type="GO" id="GO:0038023">
    <property type="term" value="F:signaling receptor activity"/>
    <property type="evidence" value="ECO:0007669"/>
    <property type="project" value="InterPro"/>
</dbReference>
<evidence type="ECO:0000256" key="7">
    <source>
        <dbReference type="ARBA" id="ARBA00023157"/>
    </source>
</evidence>
<keyword evidence="9" id="KW-0325">Glycoprotein</keyword>
<reference evidence="12" key="1">
    <citation type="submission" date="2019-04" db="EMBL/GenBank/DDBJ databases">
        <authorList>
            <person name="Alioto T."/>
            <person name="Alioto T."/>
        </authorList>
    </citation>
    <scope>NUCLEOTIDE SEQUENCE [LARGE SCALE GENOMIC DNA]</scope>
</reference>
<keyword evidence="7" id="KW-1015">Disulfide bond</keyword>
<dbReference type="SUPFAM" id="SSF48726">
    <property type="entry name" value="Immunoglobulin"/>
    <property type="match status" value="3"/>
</dbReference>
<keyword evidence="6 10" id="KW-0472">Membrane</keyword>
<proteinExistence type="inferred from homology"/>
<protein>
    <recommendedName>
        <fullName evidence="11">Ig-like domain-containing protein</fullName>
    </recommendedName>
</protein>
<comment type="caution">
    <text evidence="12">The sequence shown here is derived from an EMBL/GenBank/DDBJ whole genome shotgun (WGS) entry which is preliminary data.</text>
</comment>
<evidence type="ECO:0000256" key="9">
    <source>
        <dbReference type="ARBA" id="ARBA00023180"/>
    </source>
</evidence>
<feature type="transmembrane region" description="Helical" evidence="10">
    <location>
        <begin position="325"/>
        <end position="348"/>
    </location>
</feature>
<evidence type="ECO:0000256" key="8">
    <source>
        <dbReference type="ARBA" id="ARBA00023170"/>
    </source>
</evidence>
<dbReference type="Proteomes" id="UP000335636">
    <property type="component" value="Unassembled WGS sequence"/>
</dbReference>
<dbReference type="AlphaFoldDB" id="A0A5E4CW09"/>
<comment type="similarity">
    <text evidence="2">Belongs to the CD200R family.</text>
</comment>
<dbReference type="Gene3D" id="2.60.40.10">
    <property type="entry name" value="Immunoglobulins"/>
    <property type="match status" value="3"/>
</dbReference>
<evidence type="ECO:0000256" key="10">
    <source>
        <dbReference type="SAM" id="Phobius"/>
    </source>
</evidence>
<keyword evidence="13" id="KW-1185">Reference proteome</keyword>
<keyword evidence="5 10" id="KW-1133">Transmembrane helix</keyword>
<keyword evidence="3 10" id="KW-0812">Transmembrane</keyword>
<evidence type="ECO:0000256" key="1">
    <source>
        <dbReference type="ARBA" id="ARBA00004479"/>
    </source>
</evidence>
<accession>A0A5E4CW09</accession>
<evidence type="ECO:0000256" key="2">
    <source>
        <dbReference type="ARBA" id="ARBA00008215"/>
    </source>
</evidence>
<dbReference type="InterPro" id="IPR003599">
    <property type="entry name" value="Ig_sub"/>
</dbReference>
<evidence type="ECO:0000259" key="11">
    <source>
        <dbReference type="PROSITE" id="PS50835"/>
    </source>
</evidence>
<evidence type="ECO:0000256" key="4">
    <source>
        <dbReference type="ARBA" id="ARBA00022729"/>
    </source>
</evidence>
<organism evidence="12 13">
    <name type="scientific">Marmota monax</name>
    <name type="common">Woodchuck</name>
    <dbReference type="NCBI Taxonomy" id="9995"/>
    <lineage>
        <taxon>Eukaryota</taxon>
        <taxon>Metazoa</taxon>
        <taxon>Chordata</taxon>
        <taxon>Craniata</taxon>
        <taxon>Vertebrata</taxon>
        <taxon>Euteleostomi</taxon>
        <taxon>Mammalia</taxon>
        <taxon>Eutheria</taxon>
        <taxon>Euarchontoglires</taxon>
        <taxon>Glires</taxon>
        <taxon>Rodentia</taxon>
        <taxon>Sciuromorpha</taxon>
        <taxon>Sciuridae</taxon>
        <taxon>Xerinae</taxon>
        <taxon>Marmotini</taxon>
        <taxon>Marmota</taxon>
    </lineage>
</organism>
<comment type="subcellular location">
    <subcellularLocation>
        <location evidence="1">Membrane</location>
        <topology evidence="1">Single-pass type I membrane protein</topology>
    </subcellularLocation>
</comment>
<keyword evidence="4" id="KW-0732">Signal</keyword>
<dbReference type="Pfam" id="PF07686">
    <property type="entry name" value="V-set"/>
    <property type="match status" value="2"/>
</dbReference>
<feature type="domain" description="Ig-like" evidence="11">
    <location>
        <begin position="71"/>
        <end position="188"/>
    </location>
</feature>
<dbReference type="InterPro" id="IPR007110">
    <property type="entry name" value="Ig-like_dom"/>
</dbReference>